<comment type="caution">
    <text evidence="3">The sequence shown here is derived from an EMBL/GenBank/DDBJ whole genome shotgun (WGS) entry which is preliminary data.</text>
</comment>
<dbReference type="SUPFAM" id="SSF53474">
    <property type="entry name" value="alpha/beta-Hydrolases"/>
    <property type="match status" value="1"/>
</dbReference>
<evidence type="ECO:0000313" key="3">
    <source>
        <dbReference type="EMBL" id="MBM7693195.1"/>
    </source>
</evidence>
<keyword evidence="1" id="KW-1133">Transmembrane helix</keyword>
<feature type="domain" description="Serine aminopeptidase S33" evidence="2">
    <location>
        <begin position="84"/>
        <end position="208"/>
    </location>
</feature>
<keyword evidence="4" id="KW-1185">Reference proteome</keyword>
<feature type="transmembrane region" description="Helical" evidence="1">
    <location>
        <begin position="6"/>
        <end position="25"/>
    </location>
</feature>
<keyword evidence="1" id="KW-0812">Transmembrane</keyword>
<evidence type="ECO:0000313" key="4">
    <source>
        <dbReference type="Proteomes" id="UP000823486"/>
    </source>
</evidence>
<dbReference type="PANTHER" id="PTHR43358:SF5">
    <property type="entry name" value="EXPORTED PROTEIN"/>
    <property type="match status" value="1"/>
</dbReference>
<protein>
    <submittedName>
        <fullName evidence="3">Fermentation-respiration switch protein FrsA (DUF1100 family)</fullName>
    </submittedName>
</protein>
<name>A0ABS2QJM3_9BACI</name>
<dbReference type="Proteomes" id="UP000823486">
    <property type="component" value="Unassembled WGS sequence"/>
</dbReference>
<gene>
    <name evidence="3" type="ORF">JOC77_002635</name>
</gene>
<proteinExistence type="predicted"/>
<sequence>MKKTKKWWIALFSALSYIMGIGLYFSSRVMYMKKKDDAFIRDREARAKRYIAADYESLPKTSVSIPSSFGYSLHCVFVHPHKSSKWMVFCHGVTESKINSIKYMNLFLNRGFNAVIYDHRRHGESGGVTSSYGHYEKFDLDTIITELLEREGPDIIVGVHGESMGAVTALLYAGMMEDKADFYIADCPFSDFTEQLKHNLKKEVPLLSWMILPIGRLFLKMRDRYSIKEVSPIKHIENIKKPILFIHSAADTFILPDMSSALYEAKKGPKKLFIAENGAHAQSYNENQKEYEQTIDDFLHEYVLD</sequence>
<dbReference type="InterPro" id="IPR052920">
    <property type="entry name" value="DNA-binding_regulatory"/>
</dbReference>
<accession>A0ABS2QJM3</accession>
<evidence type="ECO:0000256" key="1">
    <source>
        <dbReference type="SAM" id="Phobius"/>
    </source>
</evidence>
<reference evidence="3 4" key="1">
    <citation type="submission" date="2021-01" db="EMBL/GenBank/DDBJ databases">
        <title>Genomic Encyclopedia of Type Strains, Phase IV (KMG-IV): sequencing the most valuable type-strain genomes for metagenomic binning, comparative biology and taxonomic classification.</title>
        <authorList>
            <person name="Goeker M."/>
        </authorList>
    </citation>
    <scope>NUCLEOTIDE SEQUENCE [LARGE SCALE GENOMIC DNA]</scope>
    <source>
        <strain evidence="3 4">DSM 105482</strain>
    </source>
</reference>
<dbReference type="EMBL" id="JAFBFI010000011">
    <property type="protein sequence ID" value="MBM7693195.1"/>
    <property type="molecule type" value="Genomic_DNA"/>
</dbReference>
<evidence type="ECO:0000259" key="2">
    <source>
        <dbReference type="Pfam" id="PF12146"/>
    </source>
</evidence>
<dbReference type="Pfam" id="PF12146">
    <property type="entry name" value="Hydrolase_4"/>
    <property type="match status" value="1"/>
</dbReference>
<dbReference type="PANTHER" id="PTHR43358">
    <property type="entry name" value="ALPHA/BETA-HYDROLASE"/>
    <property type="match status" value="1"/>
</dbReference>
<dbReference type="Gene3D" id="3.40.50.1820">
    <property type="entry name" value="alpha/beta hydrolase"/>
    <property type="match status" value="1"/>
</dbReference>
<dbReference type="InterPro" id="IPR029058">
    <property type="entry name" value="AB_hydrolase_fold"/>
</dbReference>
<dbReference type="RefSeq" id="WP_204543905.1">
    <property type="nucleotide sequence ID" value="NZ_JAFBFI010000011.1"/>
</dbReference>
<organism evidence="3 4">
    <name type="scientific">Peribacillus deserti</name>
    <dbReference type="NCBI Taxonomy" id="673318"/>
    <lineage>
        <taxon>Bacteria</taxon>
        <taxon>Bacillati</taxon>
        <taxon>Bacillota</taxon>
        <taxon>Bacilli</taxon>
        <taxon>Bacillales</taxon>
        <taxon>Bacillaceae</taxon>
        <taxon>Peribacillus</taxon>
    </lineage>
</organism>
<dbReference type="InterPro" id="IPR022742">
    <property type="entry name" value="Hydrolase_4"/>
</dbReference>
<keyword evidence="1" id="KW-0472">Membrane</keyword>